<evidence type="ECO:0000313" key="3">
    <source>
        <dbReference type="Proteomes" id="UP000261560"/>
    </source>
</evidence>
<dbReference type="STRING" id="30732.ENSOMEP00000032659"/>
<sequence>ESFQLFLFVIAQHMELLDVVQGLLLTLQPDDVGIRNNPLCKIPQRILEGGREQQHLAVFSHDPPLDSDALVPEALSVNHHVGLVQHKHADFLEVDHFVLSAPVQECSWRSDDDLLLALTSVPSDGISHFHIRAELPHMLDDLTDLQGQLVCWGDAEALRLPGISVSD</sequence>
<keyword evidence="3" id="KW-1185">Reference proteome</keyword>
<dbReference type="AlphaFoldDB" id="A0A3B3DT97"/>
<keyword evidence="1" id="KW-0732">Signal</keyword>
<reference evidence="2" key="1">
    <citation type="submission" date="2025-08" db="UniProtKB">
        <authorList>
            <consortium name="Ensembl"/>
        </authorList>
    </citation>
    <scope>IDENTIFICATION</scope>
</reference>
<feature type="chain" id="PRO_5017480952" evidence="1">
    <location>
        <begin position="23"/>
        <end position="167"/>
    </location>
</feature>
<protein>
    <submittedName>
        <fullName evidence="2">Uncharacterized protein</fullName>
    </submittedName>
</protein>
<organism evidence="2 3">
    <name type="scientific">Oryzias melastigma</name>
    <name type="common">Marine medaka</name>
    <dbReference type="NCBI Taxonomy" id="30732"/>
    <lineage>
        <taxon>Eukaryota</taxon>
        <taxon>Metazoa</taxon>
        <taxon>Chordata</taxon>
        <taxon>Craniata</taxon>
        <taxon>Vertebrata</taxon>
        <taxon>Euteleostomi</taxon>
        <taxon>Actinopterygii</taxon>
        <taxon>Neopterygii</taxon>
        <taxon>Teleostei</taxon>
        <taxon>Neoteleostei</taxon>
        <taxon>Acanthomorphata</taxon>
        <taxon>Ovalentaria</taxon>
        <taxon>Atherinomorphae</taxon>
        <taxon>Beloniformes</taxon>
        <taxon>Adrianichthyidae</taxon>
        <taxon>Oryziinae</taxon>
        <taxon>Oryzias</taxon>
    </lineage>
</organism>
<accession>A0A3B3DT97</accession>
<dbReference type="AntiFam" id="ANF00149">
    <property type="entry name" value="Shadow ORF (opposite cshA)"/>
</dbReference>
<dbReference type="GeneTree" id="ENSGT00940000176954"/>
<name>A0A3B3DT97_ORYME</name>
<feature type="signal peptide" evidence="1">
    <location>
        <begin position="1"/>
        <end position="22"/>
    </location>
</feature>
<proteinExistence type="predicted"/>
<dbReference type="Ensembl" id="ENSOMET00000025006.1">
    <property type="protein sequence ID" value="ENSOMEP00000032659.1"/>
    <property type="gene ID" value="ENSOMEG00000018189.1"/>
</dbReference>
<dbReference type="OMA" id="PVEDCAW"/>
<dbReference type="Proteomes" id="UP000261560">
    <property type="component" value="Unplaced"/>
</dbReference>
<dbReference type="PaxDb" id="30732-ENSOMEP00000032659"/>
<reference evidence="2" key="2">
    <citation type="submission" date="2025-09" db="UniProtKB">
        <authorList>
            <consortium name="Ensembl"/>
        </authorList>
    </citation>
    <scope>IDENTIFICATION</scope>
</reference>
<evidence type="ECO:0000256" key="1">
    <source>
        <dbReference type="SAM" id="SignalP"/>
    </source>
</evidence>
<evidence type="ECO:0000313" key="2">
    <source>
        <dbReference type="Ensembl" id="ENSOMEP00000032659.1"/>
    </source>
</evidence>